<dbReference type="AlphaFoldDB" id="A0A9P9D479"/>
<dbReference type="GO" id="GO:0005525">
    <property type="term" value="F:GTP binding"/>
    <property type="evidence" value="ECO:0007669"/>
    <property type="project" value="UniProtKB-KW"/>
</dbReference>
<dbReference type="EMBL" id="JAGMWT010000022">
    <property type="protein sequence ID" value="KAH7112136.1"/>
    <property type="molecule type" value="Genomic_DNA"/>
</dbReference>
<gene>
    <name evidence="3" type="ORF">B0J11DRAFT_598107</name>
</gene>
<evidence type="ECO:0000313" key="4">
    <source>
        <dbReference type="Proteomes" id="UP000700596"/>
    </source>
</evidence>
<keyword evidence="1" id="KW-0547">Nucleotide-binding</keyword>
<dbReference type="InterPro" id="IPR020849">
    <property type="entry name" value="Small_GTPase_Ras-type"/>
</dbReference>
<evidence type="ECO:0000256" key="2">
    <source>
        <dbReference type="ARBA" id="ARBA00023134"/>
    </source>
</evidence>
<dbReference type="PROSITE" id="PS51421">
    <property type="entry name" value="RAS"/>
    <property type="match status" value="1"/>
</dbReference>
<dbReference type="PANTHER" id="PTHR24070">
    <property type="entry name" value="RAS, DI-RAS, AND RHEB FAMILY MEMBERS OF SMALL GTPASE SUPERFAMILY"/>
    <property type="match status" value="1"/>
</dbReference>
<dbReference type="SMART" id="SM00175">
    <property type="entry name" value="RAB"/>
    <property type="match status" value="1"/>
</dbReference>
<dbReference type="InterPro" id="IPR027417">
    <property type="entry name" value="P-loop_NTPase"/>
</dbReference>
<dbReference type="PROSITE" id="PS51419">
    <property type="entry name" value="RAB"/>
    <property type="match status" value="1"/>
</dbReference>
<organism evidence="3 4">
    <name type="scientific">Dendryphion nanum</name>
    <dbReference type="NCBI Taxonomy" id="256645"/>
    <lineage>
        <taxon>Eukaryota</taxon>
        <taxon>Fungi</taxon>
        <taxon>Dikarya</taxon>
        <taxon>Ascomycota</taxon>
        <taxon>Pezizomycotina</taxon>
        <taxon>Dothideomycetes</taxon>
        <taxon>Pleosporomycetidae</taxon>
        <taxon>Pleosporales</taxon>
        <taxon>Torulaceae</taxon>
        <taxon>Dendryphion</taxon>
    </lineage>
</organism>
<dbReference type="SUPFAM" id="SSF52540">
    <property type="entry name" value="P-loop containing nucleoside triphosphate hydrolases"/>
    <property type="match status" value="1"/>
</dbReference>
<dbReference type="Proteomes" id="UP000700596">
    <property type="component" value="Unassembled WGS sequence"/>
</dbReference>
<comment type="caution">
    <text evidence="3">The sequence shown here is derived from an EMBL/GenBank/DDBJ whole genome shotgun (WGS) entry which is preliminary data.</text>
</comment>
<accession>A0A9P9D479</accession>
<keyword evidence="2" id="KW-0342">GTP-binding</keyword>
<evidence type="ECO:0000313" key="3">
    <source>
        <dbReference type="EMBL" id="KAH7112136.1"/>
    </source>
</evidence>
<dbReference type="GO" id="GO:0003924">
    <property type="term" value="F:GTPase activity"/>
    <property type="evidence" value="ECO:0007669"/>
    <property type="project" value="InterPro"/>
</dbReference>
<dbReference type="Pfam" id="PF00071">
    <property type="entry name" value="Ras"/>
    <property type="match status" value="1"/>
</dbReference>
<sequence>MKNKVVKKTIVVLGEPGVGKTCFCDRFTHDALFVLHNPTENSRRQGITLGEVDYNLSLIDADASLLRDPDPNFHSMFFVKWLYRADGIILLYDITSKTSFDHIIDDGYLNLIMSRRTHDTEGIPYMCGAQRFGCVLVGNKADLAAEKREVSRELAQEWAQTHGIKSIELDTSQTGLINEAMTDLICSILHAEQRDVEDVHKVKKLGKKRLNDLDAEVYLKQLGKDSNRMSSLSRSFRQAFRK</sequence>
<keyword evidence="3" id="KW-0378">Hydrolase</keyword>
<protein>
    <submittedName>
        <fullName evidence="3">P-loop containing nucleoside triphosphate hydrolase protein</fullName>
    </submittedName>
</protein>
<dbReference type="PRINTS" id="PR00449">
    <property type="entry name" value="RASTRNSFRMNG"/>
</dbReference>
<dbReference type="Gene3D" id="3.40.50.300">
    <property type="entry name" value="P-loop containing nucleotide triphosphate hydrolases"/>
    <property type="match status" value="1"/>
</dbReference>
<name>A0A9P9D479_9PLEO</name>
<reference evidence="3" key="1">
    <citation type="journal article" date="2021" name="Nat. Commun.">
        <title>Genetic determinants of endophytism in the Arabidopsis root mycobiome.</title>
        <authorList>
            <person name="Mesny F."/>
            <person name="Miyauchi S."/>
            <person name="Thiergart T."/>
            <person name="Pickel B."/>
            <person name="Atanasova L."/>
            <person name="Karlsson M."/>
            <person name="Huettel B."/>
            <person name="Barry K.W."/>
            <person name="Haridas S."/>
            <person name="Chen C."/>
            <person name="Bauer D."/>
            <person name="Andreopoulos W."/>
            <person name="Pangilinan J."/>
            <person name="LaButti K."/>
            <person name="Riley R."/>
            <person name="Lipzen A."/>
            <person name="Clum A."/>
            <person name="Drula E."/>
            <person name="Henrissat B."/>
            <person name="Kohler A."/>
            <person name="Grigoriev I.V."/>
            <person name="Martin F.M."/>
            <person name="Hacquard S."/>
        </authorList>
    </citation>
    <scope>NUCLEOTIDE SEQUENCE</scope>
    <source>
        <strain evidence="3">MPI-CAGE-CH-0243</strain>
    </source>
</reference>
<dbReference type="GO" id="GO:0016020">
    <property type="term" value="C:membrane"/>
    <property type="evidence" value="ECO:0007669"/>
    <property type="project" value="InterPro"/>
</dbReference>
<proteinExistence type="predicted"/>
<dbReference type="OrthoDB" id="10002389at2759"/>
<keyword evidence="4" id="KW-1185">Reference proteome</keyword>
<evidence type="ECO:0000256" key="1">
    <source>
        <dbReference type="ARBA" id="ARBA00022741"/>
    </source>
</evidence>
<dbReference type="SMART" id="SM00173">
    <property type="entry name" value="RAS"/>
    <property type="match status" value="1"/>
</dbReference>
<dbReference type="GO" id="GO:0007165">
    <property type="term" value="P:signal transduction"/>
    <property type="evidence" value="ECO:0007669"/>
    <property type="project" value="InterPro"/>
</dbReference>
<dbReference type="InterPro" id="IPR001806">
    <property type="entry name" value="Small_GTPase"/>
</dbReference>